<feature type="compositionally biased region" description="Basic and acidic residues" evidence="2">
    <location>
        <begin position="317"/>
        <end position="330"/>
    </location>
</feature>
<dbReference type="InterPro" id="IPR035979">
    <property type="entry name" value="RBD_domain_sf"/>
</dbReference>
<name>A0AAD7SGA4_9TELE</name>
<feature type="region of interest" description="Disordered" evidence="2">
    <location>
        <begin position="448"/>
        <end position="551"/>
    </location>
</feature>
<keyword evidence="5" id="KW-1185">Reference proteome</keyword>
<dbReference type="Proteomes" id="UP001221898">
    <property type="component" value="Unassembled WGS sequence"/>
</dbReference>
<proteinExistence type="predicted"/>
<feature type="compositionally biased region" description="Gly residues" evidence="2">
    <location>
        <begin position="457"/>
        <end position="511"/>
    </location>
</feature>
<feature type="compositionally biased region" description="Polar residues" evidence="2">
    <location>
        <begin position="132"/>
        <end position="141"/>
    </location>
</feature>
<evidence type="ECO:0000313" key="5">
    <source>
        <dbReference type="Proteomes" id="UP001221898"/>
    </source>
</evidence>
<dbReference type="InterPro" id="IPR012677">
    <property type="entry name" value="Nucleotide-bd_a/b_plait_sf"/>
</dbReference>
<dbReference type="PROSITE" id="PS50102">
    <property type="entry name" value="RRM"/>
    <property type="match status" value="1"/>
</dbReference>
<dbReference type="EMBL" id="JAINUG010000066">
    <property type="protein sequence ID" value="KAJ8401989.1"/>
    <property type="molecule type" value="Genomic_DNA"/>
</dbReference>
<dbReference type="Pfam" id="PF00076">
    <property type="entry name" value="RRM_1"/>
    <property type="match status" value="1"/>
</dbReference>
<keyword evidence="1" id="KW-0694">RNA-binding</keyword>
<dbReference type="GO" id="GO:0005686">
    <property type="term" value="C:U2 snRNP"/>
    <property type="evidence" value="ECO:0007669"/>
    <property type="project" value="TreeGrafter"/>
</dbReference>
<feature type="compositionally biased region" description="Basic and acidic residues" evidence="2">
    <location>
        <begin position="536"/>
        <end position="551"/>
    </location>
</feature>
<dbReference type="SMART" id="SM00360">
    <property type="entry name" value="RRM"/>
    <property type="match status" value="1"/>
</dbReference>
<feature type="region of interest" description="Disordered" evidence="2">
    <location>
        <begin position="422"/>
        <end position="441"/>
    </location>
</feature>
<organism evidence="4 5">
    <name type="scientific">Aldrovandia affinis</name>
    <dbReference type="NCBI Taxonomy" id="143900"/>
    <lineage>
        <taxon>Eukaryota</taxon>
        <taxon>Metazoa</taxon>
        <taxon>Chordata</taxon>
        <taxon>Craniata</taxon>
        <taxon>Vertebrata</taxon>
        <taxon>Euteleostomi</taxon>
        <taxon>Actinopterygii</taxon>
        <taxon>Neopterygii</taxon>
        <taxon>Teleostei</taxon>
        <taxon>Notacanthiformes</taxon>
        <taxon>Halosauridae</taxon>
        <taxon>Aldrovandia</taxon>
    </lineage>
</organism>
<reference evidence="4" key="1">
    <citation type="journal article" date="2023" name="Science">
        <title>Genome structures resolve the early diversification of teleost fishes.</title>
        <authorList>
            <person name="Parey E."/>
            <person name="Louis A."/>
            <person name="Montfort J."/>
            <person name="Bouchez O."/>
            <person name="Roques C."/>
            <person name="Iampietro C."/>
            <person name="Lluch J."/>
            <person name="Castinel A."/>
            <person name="Donnadieu C."/>
            <person name="Desvignes T."/>
            <person name="Floi Bucao C."/>
            <person name="Jouanno E."/>
            <person name="Wen M."/>
            <person name="Mejri S."/>
            <person name="Dirks R."/>
            <person name="Jansen H."/>
            <person name="Henkel C."/>
            <person name="Chen W.J."/>
            <person name="Zahm M."/>
            <person name="Cabau C."/>
            <person name="Klopp C."/>
            <person name="Thompson A.W."/>
            <person name="Robinson-Rechavi M."/>
            <person name="Braasch I."/>
            <person name="Lecointre G."/>
            <person name="Bobe J."/>
            <person name="Postlethwait J.H."/>
            <person name="Berthelot C."/>
            <person name="Roest Crollius H."/>
            <person name="Guiguen Y."/>
        </authorList>
    </citation>
    <scope>NUCLEOTIDE SEQUENCE</scope>
    <source>
        <strain evidence="4">NC1722</strain>
    </source>
</reference>
<feature type="compositionally biased region" description="Gly residues" evidence="2">
    <location>
        <begin position="299"/>
        <end position="316"/>
    </location>
</feature>
<gene>
    <name evidence="4" type="ORF">AAFF_G00372240</name>
</gene>
<sequence length="551" mass="58253">MARMLSSRAMVSSRAMGPTARQLTPPTRNRAHLQPAMPSHRMGRPMASSPQPPVGTVPPLPASRATVSPSRAMVPVGMTQPLPVLRPPPPARPPTAGRLGMEPNPPTLGTVSSLPLQHPQAHELSEPPETPSPQANMATYSQAYSQSNYGYTQPLALTLPPDFPHPPEWDCISQYPHLYSSSSQPSSYDQSSYSQQPQASSYSQPQSGYQAQQGSYSQQGSYGQQGGYQQQPPPPQQQAQQQPPSQPTSYPPPSNSYSQPPSTQYGQQSSSGGSYGQQSEYKPPSQYSNYRQDHPNGMGSSGYSGPESGGFGGPGEGRGRGRGGFDRGGFDRGGMMRGGMRGSVSRGGMGIAGDRGGFIKPGGPEAEMGRPEEQDDSENSTIYITGLTENATLDEVAEFFKHSGVIRINKRTGLPAVNIYTDKESGKPKGDATLSYEEPPSAKAAVEWFDGGDRGRGGPGMRGSRGMDRGGPGGPGGPGGFRGVRGGGDRGGGFRGGRGMDRGGFGGGRGRGAPPPMDDMGGRGARRGMGPPGKMMEMKGDHRQDRRDRPY</sequence>
<dbReference type="GO" id="GO:0003723">
    <property type="term" value="F:RNA binding"/>
    <property type="evidence" value="ECO:0007669"/>
    <property type="project" value="UniProtKB-UniRule"/>
</dbReference>
<feature type="region of interest" description="Disordered" evidence="2">
    <location>
        <begin position="1"/>
        <end position="141"/>
    </location>
</feature>
<evidence type="ECO:0000313" key="4">
    <source>
        <dbReference type="EMBL" id="KAJ8401989.1"/>
    </source>
</evidence>
<comment type="caution">
    <text evidence="4">The sequence shown here is derived from an EMBL/GenBank/DDBJ whole genome shotgun (WGS) entry which is preliminary data.</text>
</comment>
<feature type="compositionally biased region" description="Low complexity" evidence="2">
    <location>
        <begin position="173"/>
        <end position="230"/>
    </location>
</feature>
<feature type="compositionally biased region" description="Pro residues" evidence="2">
    <location>
        <begin position="244"/>
        <end position="254"/>
    </location>
</feature>
<feature type="domain" description="RRM" evidence="3">
    <location>
        <begin position="380"/>
        <end position="456"/>
    </location>
</feature>
<dbReference type="PANTHER" id="PTHR15608">
    <property type="entry name" value="SPLICING FACTOR U2AF-ASSOCIATED PROTEIN 2"/>
    <property type="match status" value="1"/>
</dbReference>
<evidence type="ECO:0000256" key="1">
    <source>
        <dbReference type="PROSITE-ProRule" id="PRU00176"/>
    </source>
</evidence>
<dbReference type="PANTHER" id="PTHR15608:SF0">
    <property type="entry name" value="HIV TAT-SPECIFIC FACTOR 1"/>
    <property type="match status" value="1"/>
</dbReference>
<dbReference type="SUPFAM" id="SSF54928">
    <property type="entry name" value="RNA-binding domain, RBD"/>
    <property type="match status" value="1"/>
</dbReference>
<dbReference type="GO" id="GO:0005684">
    <property type="term" value="C:U2-type spliceosomal complex"/>
    <property type="evidence" value="ECO:0007669"/>
    <property type="project" value="TreeGrafter"/>
</dbReference>
<accession>A0AAD7SGA4</accession>
<dbReference type="AlphaFoldDB" id="A0AAD7SGA4"/>
<feature type="compositionally biased region" description="Gly residues" evidence="2">
    <location>
        <begin position="331"/>
        <end position="360"/>
    </location>
</feature>
<protein>
    <recommendedName>
        <fullName evidence="3">RRM domain-containing protein</fullName>
    </recommendedName>
</protein>
<evidence type="ECO:0000259" key="3">
    <source>
        <dbReference type="PROSITE" id="PS50102"/>
    </source>
</evidence>
<dbReference type="InterPro" id="IPR000504">
    <property type="entry name" value="RRM_dom"/>
</dbReference>
<feature type="compositionally biased region" description="Pro residues" evidence="2">
    <location>
        <begin position="50"/>
        <end position="61"/>
    </location>
</feature>
<dbReference type="FunFam" id="3.30.70.330:FF:000127">
    <property type="entry name" value="RNA-binding protein EWS isoform 1"/>
    <property type="match status" value="1"/>
</dbReference>
<dbReference type="Gene3D" id="3.30.70.330">
    <property type="match status" value="1"/>
</dbReference>
<evidence type="ECO:0000256" key="2">
    <source>
        <dbReference type="SAM" id="MobiDB-lite"/>
    </source>
</evidence>
<feature type="region of interest" description="Disordered" evidence="2">
    <location>
        <begin position="153"/>
        <end position="378"/>
    </location>
</feature>
<dbReference type="InterPro" id="IPR034393">
    <property type="entry name" value="TatSF1-like"/>
</dbReference>
<feature type="compositionally biased region" description="Pro residues" evidence="2">
    <location>
        <begin position="84"/>
        <end position="93"/>
    </location>
</feature>
<feature type="compositionally biased region" description="Low complexity" evidence="2">
    <location>
        <begin position="255"/>
        <end position="279"/>
    </location>
</feature>